<accession>A0A0N5CBE2</accession>
<keyword evidence="2" id="KW-1185">Reference proteome</keyword>
<evidence type="ECO:0000313" key="3">
    <source>
        <dbReference type="WBParaSite" id="SPAL_0001520700.1"/>
    </source>
</evidence>
<evidence type="ECO:0000256" key="1">
    <source>
        <dbReference type="SAM" id="Phobius"/>
    </source>
</evidence>
<organism evidence="2 3">
    <name type="scientific">Strongyloides papillosus</name>
    <name type="common">Intestinal threadworm</name>
    <dbReference type="NCBI Taxonomy" id="174720"/>
    <lineage>
        <taxon>Eukaryota</taxon>
        <taxon>Metazoa</taxon>
        <taxon>Ecdysozoa</taxon>
        <taxon>Nematoda</taxon>
        <taxon>Chromadorea</taxon>
        <taxon>Rhabditida</taxon>
        <taxon>Tylenchina</taxon>
        <taxon>Panagrolaimomorpha</taxon>
        <taxon>Strongyloidoidea</taxon>
        <taxon>Strongyloididae</taxon>
        <taxon>Strongyloides</taxon>
    </lineage>
</organism>
<reference evidence="3" key="1">
    <citation type="submission" date="2017-02" db="UniProtKB">
        <authorList>
            <consortium name="WormBaseParasite"/>
        </authorList>
    </citation>
    <scope>IDENTIFICATION</scope>
</reference>
<proteinExistence type="predicted"/>
<dbReference type="WBParaSite" id="SPAL_0001520700.1">
    <property type="protein sequence ID" value="SPAL_0001520700.1"/>
    <property type="gene ID" value="SPAL_0001520700"/>
</dbReference>
<dbReference type="AlphaFoldDB" id="A0A0N5CBE2"/>
<evidence type="ECO:0000313" key="2">
    <source>
        <dbReference type="Proteomes" id="UP000046392"/>
    </source>
</evidence>
<dbReference type="Proteomes" id="UP000046392">
    <property type="component" value="Unplaced"/>
</dbReference>
<name>A0A0N5CBE2_STREA</name>
<protein>
    <submittedName>
        <fullName evidence="3">CX domain-containing protein</fullName>
    </submittedName>
</protein>
<keyword evidence="1" id="KW-0812">Transmembrane</keyword>
<keyword evidence="1" id="KW-0472">Membrane</keyword>
<keyword evidence="1" id="KW-1133">Transmembrane helix</keyword>
<feature type="transmembrane region" description="Helical" evidence="1">
    <location>
        <begin position="31"/>
        <end position="53"/>
    </location>
</feature>
<sequence>MNSIAVSSENQNWCSQHCRCPEASKIDLGTILIILALVGYIMKILICLGLTYYGRHFRPRIIKEEEEDLITAEENVPATTTTTPAPPVPVAAPNVPMYLDQPYYMVHAPSTVSSIYPPTMDSSRPPPYKEYCQS</sequence>